<dbReference type="GO" id="GO:0001681">
    <property type="term" value="F:sialate O-acetylesterase activity"/>
    <property type="evidence" value="ECO:0007669"/>
    <property type="project" value="InterPro"/>
</dbReference>
<dbReference type="Gene3D" id="3.40.50.1110">
    <property type="entry name" value="SGNH hydrolase"/>
    <property type="match status" value="1"/>
</dbReference>
<dbReference type="Gene3D" id="2.60.40.10">
    <property type="entry name" value="Immunoglobulins"/>
    <property type="match status" value="1"/>
</dbReference>
<dbReference type="InterPro" id="IPR013783">
    <property type="entry name" value="Ig-like_fold"/>
</dbReference>
<organism evidence="4 5">
    <name type="scientific">Persicirhabdus sediminis</name>
    <dbReference type="NCBI Taxonomy" id="454144"/>
    <lineage>
        <taxon>Bacteria</taxon>
        <taxon>Pseudomonadati</taxon>
        <taxon>Verrucomicrobiota</taxon>
        <taxon>Verrucomicrobiia</taxon>
        <taxon>Verrucomicrobiales</taxon>
        <taxon>Verrucomicrobiaceae</taxon>
        <taxon>Persicirhabdus</taxon>
    </lineage>
</organism>
<dbReference type="Proteomes" id="UP000624703">
    <property type="component" value="Unassembled WGS sequence"/>
</dbReference>
<dbReference type="Pfam" id="PF03629">
    <property type="entry name" value="SASA"/>
    <property type="match status" value="2"/>
</dbReference>
<evidence type="ECO:0000256" key="2">
    <source>
        <dbReference type="SAM" id="SignalP"/>
    </source>
</evidence>
<evidence type="ECO:0000313" key="4">
    <source>
        <dbReference type="EMBL" id="MBK1792089.1"/>
    </source>
</evidence>
<dbReference type="InterPro" id="IPR039329">
    <property type="entry name" value="SIAE"/>
</dbReference>
<keyword evidence="2" id="KW-0732">Signal</keyword>
<evidence type="ECO:0000313" key="5">
    <source>
        <dbReference type="Proteomes" id="UP000624703"/>
    </source>
</evidence>
<dbReference type="PANTHER" id="PTHR22901:SF0">
    <property type="entry name" value="SIALATE O-ACETYLESTERASE"/>
    <property type="match status" value="1"/>
</dbReference>
<dbReference type="AlphaFoldDB" id="A0A8J7SKI0"/>
<keyword evidence="1" id="KW-0378">Hydrolase</keyword>
<dbReference type="InterPro" id="IPR005181">
    <property type="entry name" value="SASA"/>
</dbReference>
<name>A0A8J7SKI0_9BACT</name>
<feature type="domain" description="Sialate O-acetylesterase" evidence="3">
    <location>
        <begin position="107"/>
        <end position="248"/>
    </location>
</feature>
<protein>
    <recommendedName>
        <fullName evidence="3">Sialate O-acetylesterase domain-containing protein</fullName>
    </recommendedName>
</protein>
<dbReference type="InterPro" id="IPR036514">
    <property type="entry name" value="SGNH_hydro_sf"/>
</dbReference>
<accession>A0A8J7SKI0</accession>
<dbReference type="PANTHER" id="PTHR22901">
    <property type="entry name" value="SIALATE O-ACETYLESTERASE"/>
    <property type="match status" value="1"/>
</dbReference>
<comment type="caution">
    <text evidence="4">The sequence shown here is derived from an EMBL/GenBank/DDBJ whole genome shotgun (WGS) entry which is preliminary data.</text>
</comment>
<evidence type="ECO:0000256" key="1">
    <source>
        <dbReference type="ARBA" id="ARBA00022801"/>
    </source>
</evidence>
<gene>
    <name evidence="4" type="ORF">JIN82_13085</name>
</gene>
<keyword evidence="5" id="KW-1185">Reference proteome</keyword>
<sequence>MKMNYLLATITLAASIGQLTAEQAALASLFSDHMVLQRDQAVPVWGTANPGTEVTVQFDGQNVKAVTNEEGKWLVQLEPMDASAEARQLQVNIGDVSKEINDVLVGEVWFCSGQSNMFFTMEMMLKDAREPQYQPLVEFLREEVKTANDPLLRQISVPNRPSPFAEAHSFDSSWTPLSPQSSNKFGATSYFFAKELRKELQVPVGIIKCAVGGTRVEAWIPKEVLESNDNLKAYYQNNLEKAAEKAKQQSPEAVKKAADAHKLALAEWQKNKQGPRPRLDPPTKTNKQFPATLFNGMVAQCIPYSVRGVLWYQGESNANHFQEVYSQRYMAMVQGWRKRWGNEELPFYHVQLAGFREAEGDAGDDSSFAFIREQQRLTLELANTGMAVAHDIGESQDIHPHNKYDVGKRLALLALANDYAKDIVSSGPLYRSHQLDGQDLVIKFDSTGSGLTASTKTLMQPAKATNDELGGFAMQDASGQWHWAKAKIISADEVKVSHPEISAPKAVRYAWAGLPLKANLYNKEGLPASVFTIELK</sequence>
<feature type="signal peptide" evidence="2">
    <location>
        <begin position="1"/>
        <end position="21"/>
    </location>
</feature>
<reference evidence="4" key="1">
    <citation type="submission" date="2021-01" db="EMBL/GenBank/DDBJ databases">
        <title>Modified the classification status of verrucomicrobia.</title>
        <authorList>
            <person name="Feng X."/>
        </authorList>
    </citation>
    <scope>NUCLEOTIDE SEQUENCE</scope>
    <source>
        <strain evidence="4">_KCTC 22039</strain>
    </source>
</reference>
<evidence type="ECO:0000259" key="3">
    <source>
        <dbReference type="Pfam" id="PF03629"/>
    </source>
</evidence>
<proteinExistence type="predicted"/>
<dbReference type="GO" id="GO:0005975">
    <property type="term" value="P:carbohydrate metabolic process"/>
    <property type="evidence" value="ECO:0007669"/>
    <property type="project" value="TreeGrafter"/>
</dbReference>
<dbReference type="SUPFAM" id="SSF52266">
    <property type="entry name" value="SGNH hydrolase"/>
    <property type="match status" value="1"/>
</dbReference>
<dbReference type="RefSeq" id="WP_200312104.1">
    <property type="nucleotide sequence ID" value="NZ_JAENIM010000043.1"/>
</dbReference>
<feature type="domain" description="Sialate O-acetylesterase" evidence="3">
    <location>
        <begin position="299"/>
        <end position="411"/>
    </location>
</feature>
<dbReference type="EMBL" id="JAENIM010000043">
    <property type="protein sequence ID" value="MBK1792089.1"/>
    <property type="molecule type" value="Genomic_DNA"/>
</dbReference>
<feature type="chain" id="PRO_5035218369" description="Sialate O-acetylesterase domain-containing protein" evidence="2">
    <location>
        <begin position="22"/>
        <end position="536"/>
    </location>
</feature>